<comment type="caution">
    <text evidence="2">The sequence shown here is derived from an EMBL/GenBank/DDBJ whole genome shotgun (WGS) entry which is preliminary data.</text>
</comment>
<dbReference type="InterPro" id="IPR018247">
    <property type="entry name" value="EF_Hand_1_Ca_BS"/>
</dbReference>
<evidence type="ECO:0000256" key="1">
    <source>
        <dbReference type="SAM" id="SignalP"/>
    </source>
</evidence>
<reference evidence="2 3" key="1">
    <citation type="submission" date="2023-03" db="EMBL/GenBank/DDBJ databases">
        <title>Thalassotalea loyana LMG 22536T draft genome sequence.</title>
        <authorList>
            <person name="Sawabe T."/>
        </authorList>
    </citation>
    <scope>NUCLEOTIDE SEQUENCE [LARGE SCALE GENOMIC DNA]</scope>
    <source>
        <strain evidence="2 3">LMG 22536</strain>
    </source>
</reference>
<dbReference type="Proteomes" id="UP001157134">
    <property type="component" value="Unassembled WGS sequence"/>
</dbReference>
<dbReference type="PROSITE" id="PS51257">
    <property type="entry name" value="PROKAR_LIPOPROTEIN"/>
    <property type="match status" value="1"/>
</dbReference>
<keyword evidence="1" id="KW-0732">Signal</keyword>
<dbReference type="EMBL" id="BSSV01000001">
    <property type="protein sequence ID" value="GLX83766.1"/>
    <property type="molecule type" value="Genomic_DNA"/>
</dbReference>
<proteinExistence type="predicted"/>
<dbReference type="PROSITE" id="PS00018">
    <property type="entry name" value="EF_HAND_1"/>
    <property type="match status" value="1"/>
</dbReference>
<evidence type="ECO:0008006" key="4">
    <source>
        <dbReference type="Google" id="ProtNLM"/>
    </source>
</evidence>
<evidence type="ECO:0000313" key="2">
    <source>
        <dbReference type="EMBL" id="GLX83766.1"/>
    </source>
</evidence>
<feature type="chain" id="PRO_5046103820" description="DUF4397 domain-containing protein" evidence="1">
    <location>
        <begin position="28"/>
        <end position="503"/>
    </location>
</feature>
<evidence type="ECO:0000313" key="3">
    <source>
        <dbReference type="Proteomes" id="UP001157134"/>
    </source>
</evidence>
<feature type="signal peptide" evidence="1">
    <location>
        <begin position="1"/>
        <end position="27"/>
    </location>
</feature>
<keyword evidence="3" id="KW-1185">Reference proteome</keyword>
<protein>
    <recommendedName>
        <fullName evidence="4">DUF4397 domain-containing protein</fullName>
    </recommendedName>
</protein>
<gene>
    <name evidence="2" type="ORF">tloyanaT_00180</name>
</gene>
<sequence>MFKLNRNSCFTAGKMAITFALSSLVYACGSSSSDDGVGYVKFYNASSNSPDIIFTVDENLETSETDEVEITYNALGYGEVLSYAQYSASDYFYELAWQDGDSSERSELEVIEQGDLFVEKEQMHFVVIDGDIQSPSINVYQYPIIDDEDDDTYDLFNLRVLNTQGVAVDVYYSKPDETFNEAILFDTASYQALVENQKLEQGSYVIYLTESGMTDVVFESEEIAFSYSAQYLLAIRENPSSSLSPFIVDRISNSSSTALADVNAEAQLSIYNAVTPNTDLLPDYNGAIDIYLDDTESEPLIESLNYGNTSVAKTIENGDFSLGVKASDVDLFLMKNHLISLPENSVKTVFLFSDEEYVDDDNDGDVDEDGDGQVDEIELNIHSLAVEHSLLSGLYSQQITMINLVDDQLYSAVTAYFVRANETISNAENKISAGFADTSSVTLNNNTYQVYIVARESSSEVILSDFELTLDESSTNLFLVIEQNDNAPTGFKATLLPQTSSEE</sequence>
<dbReference type="RefSeq" id="WP_284295294.1">
    <property type="nucleotide sequence ID" value="NZ_BSSV01000001.1"/>
</dbReference>
<accession>A0ABQ6HBD3</accession>
<name>A0ABQ6HBD3_9GAMM</name>
<organism evidence="2 3">
    <name type="scientific">Thalassotalea loyana</name>
    <dbReference type="NCBI Taxonomy" id="280483"/>
    <lineage>
        <taxon>Bacteria</taxon>
        <taxon>Pseudomonadati</taxon>
        <taxon>Pseudomonadota</taxon>
        <taxon>Gammaproteobacteria</taxon>
        <taxon>Alteromonadales</taxon>
        <taxon>Colwelliaceae</taxon>
        <taxon>Thalassotalea</taxon>
    </lineage>
</organism>